<dbReference type="InterPro" id="IPR041561">
    <property type="entry name" value="PglD_N"/>
</dbReference>
<dbReference type="EMBL" id="JBHSNP010000029">
    <property type="protein sequence ID" value="MFC5604801.1"/>
    <property type="molecule type" value="Genomic_DNA"/>
</dbReference>
<organism evidence="2 3">
    <name type="scientific">Sporosarcina koreensis</name>
    <dbReference type="NCBI Taxonomy" id="334735"/>
    <lineage>
        <taxon>Bacteria</taxon>
        <taxon>Bacillati</taxon>
        <taxon>Bacillota</taxon>
        <taxon>Bacilli</taxon>
        <taxon>Bacillales</taxon>
        <taxon>Caryophanaceae</taxon>
        <taxon>Sporosarcina</taxon>
    </lineage>
</organism>
<reference evidence="3" key="1">
    <citation type="journal article" date="2019" name="Int. J. Syst. Evol. Microbiol.">
        <title>The Global Catalogue of Microorganisms (GCM) 10K type strain sequencing project: providing services to taxonomists for standard genome sequencing and annotation.</title>
        <authorList>
            <consortium name="The Broad Institute Genomics Platform"/>
            <consortium name="The Broad Institute Genome Sequencing Center for Infectious Disease"/>
            <person name="Wu L."/>
            <person name="Ma J."/>
        </authorList>
    </citation>
    <scope>NUCLEOTIDE SEQUENCE [LARGE SCALE GENOMIC DNA]</scope>
    <source>
        <strain evidence="3">KACC 11299</strain>
    </source>
</reference>
<dbReference type="RefSeq" id="WP_381446987.1">
    <property type="nucleotide sequence ID" value="NZ_JBHSNP010000029.1"/>
</dbReference>
<accession>A0ABW0U2D8</accession>
<evidence type="ECO:0000313" key="3">
    <source>
        <dbReference type="Proteomes" id="UP001596071"/>
    </source>
</evidence>
<evidence type="ECO:0000259" key="1">
    <source>
        <dbReference type="Pfam" id="PF17836"/>
    </source>
</evidence>
<comment type="caution">
    <text evidence="2">The sequence shown here is derived from an EMBL/GenBank/DDBJ whole genome shotgun (WGS) entry which is preliminary data.</text>
</comment>
<name>A0ABW0U2D8_9BACL</name>
<dbReference type="PANTHER" id="PTHR43300:SF7">
    <property type="entry name" value="UDP-N-ACETYLBACILLOSAMINE N-ACETYLTRANSFERASE"/>
    <property type="match status" value="1"/>
</dbReference>
<dbReference type="InterPro" id="IPR001451">
    <property type="entry name" value="Hexapep"/>
</dbReference>
<gene>
    <name evidence="2" type="ORF">ACFPTP_16315</name>
</gene>
<dbReference type="PANTHER" id="PTHR43300">
    <property type="entry name" value="ACETYLTRANSFERASE"/>
    <property type="match status" value="1"/>
</dbReference>
<dbReference type="InterPro" id="IPR050179">
    <property type="entry name" value="Trans_hexapeptide_repeat"/>
</dbReference>
<dbReference type="Proteomes" id="UP001596071">
    <property type="component" value="Unassembled WGS sequence"/>
</dbReference>
<dbReference type="SUPFAM" id="SSF51161">
    <property type="entry name" value="Trimeric LpxA-like enzymes"/>
    <property type="match status" value="1"/>
</dbReference>
<protein>
    <submittedName>
        <fullName evidence="2">NeuD/PglB/VioB family sugar acetyltransferase</fullName>
    </submittedName>
</protein>
<dbReference type="Pfam" id="PF17836">
    <property type="entry name" value="PglD_N"/>
    <property type="match status" value="1"/>
</dbReference>
<keyword evidence="3" id="KW-1185">Reference proteome</keyword>
<dbReference type="Pfam" id="PF00132">
    <property type="entry name" value="Hexapep"/>
    <property type="match status" value="1"/>
</dbReference>
<dbReference type="NCBIfam" id="TIGR03570">
    <property type="entry name" value="NeuD_NnaD"/>
    <property type="match status" value="1"/>
</dbReference>
<proteinExistence type="predicted"/>
<dbReference type="Gene3D" id="2.160.10.10">
    <property type="entry name" value="Hexapeptide repeat proteins"/>
    <property type="match status" value="1"/>
</dbReference>
<dbReference type="Gene3D" id="3.40.50.20">
    <property type="match status" value="1"/>
</dbReference>
<evidence type="ECO:0000313" key="2">
    <source>
        <dbReference type="EMBL" id="MFC5604801.1"/>
    </source>
</evidence>
<dbReference type="CDD" id="cd03360">
    <property type="entry name" value="LbH_AT_putative"/>
    <property type="match status" value="1"/>
</dbReference>
<dbReference type="InterPro" id="IPR011004">
    <property type="entry name" value="Trimer_LpxA-like_sf"/>
</dbReference>
<sequence length="216" mass="23129">MSIPTYIIGTGGLGRGVAETVKVISERDRNWTFLGFIDDDASVVGTYINGVKVVGDTEYLLGLNTMANVIIAIANPVVKAKIFEKLSLNKNLLYPNIIHPSVHLNSSIKMGIGNIISDNVAFSANVFVGDFSLIHFNCTIGHDVEIGDYSTMYPGANISGYVKLMEKCEIGSNACILPSQVVREEAIVGAGALVKSEVISKSIVVGAPAREIIRNK</sequence>
<dbReference type="InterPro" id="IPR020019">
    <property type="entry name" value="AcTrfase_PglD-like"/>
</dbReference>
<feature type="domain" description="PglD N-terminal" evidence="1">
    <location>
        <begin position="6"/>
        <end position="86"/>
    </location>
</feature>